<dbReference type="GeneID" id="20641341"/>
<organism evidence="3 4">
    <name type="scientific">Phytophthora sojae (strain P6497)</name>
    <name type="common">Soybean stem and root rot agent</name>
    <name type="synonym">Phytophthora megasperma f. sp. glycines</name>
    <dbReference type="NCBI Taxonomy" id="1094619"/>
    <lineage>
        <taxon>Eukaryota</taxon>
        <taxon>Sar</taxon>
        <taxon>Stramenopiles</taxon>
        <taxon>Oomycota</taxon>
        <taxon>Peronosporomycetes</taxon>
        <taxon>Peronosporales</taxon>
        <taxon>Peronosporaceae</taxon>
        <taxon>Phytophthora</taxon>
    </lineage>
</organism>
<keyword evidence="2" id="KW-0472">Membrane</keyword>
<keyword evidence="2" id="KW-1133">Transmembrane helix</keyword>
<feature type="region of interest" description="Disordered" evidence="1">
    <location>
        <begin position="110"/>
        <end position="143"/>
    </location>
</feature>
<dbReference type="KEGG" id="psoj:PHYSODRAFT_296178"/>
<gene>
    <name evidence="3" type="ORF">PHYSODRAFT_296178</name>
</gene>
<evidence type="ECO:0000313" key="3">
    <source>
        <dbReference type="EMBL" id="EGZ23933.1"/>
    </source>
</evidence>
<accession>G4YZ75</accession>
<evidence type="ECO:0000256" key="1">
    <source>
        <dbReference type="SAM" id="MobiDB-lite"/>
    </source>
</evidence>
<sequence>MALWTSLVALAVSVNDDPGASIMYEVWSLGAIAISAISLPGLILYHTEDFWHRLASAAKEAGSSLLARATKDAKGPTSGKVADSTPLVAAPAKTPTTKVAAIGFRAGLPKIAPGRRSSAAEKLRSRSKRGKLLAGTAEKPEVK</sequence>
<protein>
    <submittedName>
        <fullName evidence="3">Uncharacterized protein</fullName>
    </submittedName>
</protein>
<dbReference type="EMBL" id="JH159152">
    <property type="protein sequence ID" value="EGZ23933.1"/>
    <property type="molecule type" value="Genomic_DNA"/>
</dbReference>
<proteinExistence type="predicted"/>
<dbReference type="InParanoid" id="G4YZ75"/>
<evidence type="ECO:0000313" key="4">
    <source>
        <dbReference type="Proteomes" id="UP000002640"/>
    </source>
</evidence>
<evidence type="ECO:0000256" key="2">
    <source>
        <dbReference type="SAM" id="Phobius"/>
    </source>
</evidence>
<keyword evidence="2" id="KW-0812">Transmembrane</keyword>
<dbReference type="AlphaFoldDB" id="G4YZ75"/>
<name>G4YZ75_PHYSP</name>
<dbReference type="Proteomes" id="UP000002640">
    <property type="component" value="Unassembled WGS sequence"/>
</dbReference>
<keyword evidence="4" id="KW-1185">Reference proteome</keyword>
<feature type="transmembrane region" description="Helical" evidence="2">
    <location>
        <begin position="26"/>
        <end position="45"/>
    </location>
</feature>
<dbReference type="RefSeq" id="XP_009519221.1">
    <property type="nucleotide sequence ID" value="XM_009520926.1"/>
</dbReference>
<reference evidence="3 4" key="1">
    <citation type="journal article" date="2006" name="Science">
        <title>Phytophthora genome sequences uncover evolutionary origins and mechanisms of pathogenesis.</title>
        <authorList>
            <person name="Tyler B.M."/>
            <person name="Tripathy S."/>
            <person name="Zhang X."/>
            <person name="Dehal P."/>
            <person name="Jiang R.H."/>
            <person name="Aerts A."/>
            <person name="Arredondo F.D."/>
            <person name="Baxter L."/>
            <person name="Bensasson D."/>
            <person name="Beynon J.L."/>
            <person name="Chapman J."/>
            <person name="Damasceno C.M."/>
            <person name="Dorrance A.E."/>
            <person name="Dou D."/>
            <person name="Dickerman A.W."/>
            <person name="Dubchak I.L."/>
            <person name="Garbelotto M."/>
            <person name="Gijzen M."/>
            <person name="Gordon S.G."/>
            <person name="Govers F."/>
            <person name="Grunwald N.J."/>
            <person name="Huang W."/>
            <person name="Ivors K.L."/>
            <person name="Jones R.W."/>
            <person name="Kamoun S."/>
            <person name="Krampis K."/>
            <person name="Lamour K.H."/>
            <person name="Lee M.K."/>
            <person name="McDonald W.H."/>
            <person name="Medina M."/>
            <person name="Meijer H.J."/>
            <person name="Nordberg E.K."/>
            <person name="Maclean D.J."/>
            <person name="Ospina-Giraldo M.D."/>
            <person name="Morris P.F."/>
            <person name="Phuntumart V."/>
            <person name="Putnam N.H."/>
            <person name="Rash S."/>
            <person name="Rose J.K."/>
            <person name="Sakihama Y."/>
            <person name="Salamov A.A."/>
            <person name="Savidor A."/>
            <person name="Scheuring C.F."/>
            <person name="Smith B.M."/>
            <person name="Sobral B.W."/>
            <person name="Terry A."/>
            <person name="Torto-Alalibo T.A."/>
            <person name="Win J."/>
            <person name="Xu Z."/>
            <person name="Zhang H."/>
            <person name="Grigoriev I.V."/>
            <person name="Rokhsar D.S."/>
            <person name="Boore J.L."/>
        </authorList>
    </citation>
    <scope>NUCLEOTIDE SEQUENCE [LARGE SCALE GENOMIC DNA]</scope>
    <source>
        <strain evidence="3 4">P6497</strain>
    </source>
</reference>